<dbReference type="GO" id="GO:0003735">
    <property type="term" value="F:structural constituent of ribosome"/>
    <property type="evidence" value="ECO:0007669"/>
    <property type="project" value="InterPro"/>
</dbReference>
<dbReference type="HAMAP" id="MF_00499">
    <property type="entry name" value="Ribosomal_eL13"/>
    <property type="match status" value="1"/>
</dbReference>
<evidence type="ECO:0000256" key="3">
    <source>
        <dbReference type="ARBA" id="ARBA00023274"/>
    </source>
</evidence>
<dbReference type="GO" id="GO:0006412">
    <property type="term" value="P:translation"/>
    <property type="evidence" value="ECO:0007669"/>
    <property type="project" value="InterPro"/>
</dbReference>
<gene>
    <name evidence="4" type="primary">RL13</name>
    <name evidence="4" type="ORF">HERIO_9</name>
</gene>
<evidence type="ECO:0000313" key="4">
    <source>
        <dbReference type="EMBL" id="ORD98107.1"/>
    </source>
</evidence>
<dbReference type="PANTHER" id="PTHR11722:SF0">
    <property type="entry name" value="LARGE RIBOSOMAL SUBUNIT PROTEIN EL13"/>
    <property type="match status" value="1"/>
</dbReference>
<name>A0A1X0QEA2_9MICR</name>
<dbReference type="EMBL" id="LVKB01000001">
    <property type="protein sequence ID" value="ORD98107.1"/>
    <property type="molecule type" value="Genomic_DNA"/>
</dbReference>
<keyword evidence="5" id="KW-1185">Reference proteome</keyword>
<dbReference type="VEuPathDB" id="MicrosporidiaDB:HERIO_9"/>
<dbReference type="Pfam" id="PF01294">
    <property type="entry name" value="Ribosomal_L13e"/>
    <property type="match status" value="1"/>
</dbReference>
<dbReference type="OrthoDB" id="10264538at2759"/>
<evidence type="ECO:0000313" key="5">
    <source>
        <dbReference type="Proteomes" id="UP000192356"/>
    </source>
</evidence>
<keyword evidence="3" id="KW-0687">Ribonucleoprotein</keyword>
<dbReference type="PANTHER" id="PTHR11722">
    <property type="entry name" value="60S RIBOSOMAL PROTEIN L13"/>
    <property type="match status" value="1"/>
</dbReference>
<comment type="similarity">
    <text evidence="1">Belongs to the eukaryotic ribosomal protein eL13 family.</text>
</comment>
<protein>
    <submittedName>
        <fullName evidence="4">RL13</fullName>
    </submittedName>
</protein>
<comment type="caution">
    <text evidence="4">The sequence shown here is derived from an EMBL/GenBank/DDBJ whole genome shotgun (WGS) entry which is preliminary data.</text>
</comment>
<evidence type="ECO:0000256" key="1">
    <source>
        <dbReference type="ARBA" id="ARBA00005640"/>
    </source>
</evidence>
<accession>A0A1X0QEA2</accession>
<dbReference type="Proteomes" id="UP000192356">
    <property type="component" value="Unassembled WGS sequence"/>
</dbReference>
<sequence>MKRNNAVPKNHFQKTSKVIKTRFNQPTKAIKRREVREEKMVKLAVTPLTKLRPVVRCPTIRYNRKVRLGRGFTPEECNSAGIHYLEARTLGISVDLRRKNQNEEAFDRNVERIKEYLSKVTVYKNKTEAIASGAYQHHGVIMPVFNEKKVKLISTGEVQNEQ</sequence>
<keyword evidence="2" id="KW-0689">Ribosomal protein</keyword>
<dbReference type="InterPro" id="IPR001380">
    <property type="entry name" value="Ribosomal_eL13"/>
</dbReference>
<evidence type="ECO:0000256" key="2">
    <source>
        <dbReference type="ARBA" id="ARBA00022980"/>
    </source>
</evidence>
<reference evidence="4 5" key="1">
    <citation type="journal article" date="2017" name="Environ. Microbiol.">
        <title>Decay of the glycolytic pathway and adaptation to intranuclear parasitism within Enterocytozoonidae microsporidia.</title>
        <authorList>
            <person name="Wiredu Boakye D."/>
            <person name="Jaroenlak P."/>
            <person name="Prachumwat A."/>
            <person name="Williams T.A."/>
            <person name="Bateman K.S."/>
            <person name="Itsathitphaisarn O."/>
            <person name="Sritunyalucksana K."/>
            <person name="Paszkiewicz K.H."/>
            <person name="Moore K.A."/>
            <person name="Stentiford G.D."/>
            <person name="Williams B.A."/>
        </authorList>
    </citation>
    <scope>NUCLEOTIDE SEQUENCE [LARGE SCALE GENOMIC DNA]</scope>
    <source>
        <strain evidence="4 5">GB1</strain>
    </source>
</reference>
<dbReference type="GO" id="GO:0003723">
    <property type="term" value="F:RNA binding"/>
    <property type="evidence" value="ECO:0007669"/>
    <property type="project" value="TreeGrafter"/>
</dbReference>
<proteinExistence type="inferred from homology"/>
<dbReference type="AlphaFoldDB" id="A0A1X0QEA2"/>
<dbReference type="GO" id="GO:0022625">
    <property type="term" value="C:cytosolic large ribosomal subunit"/>
    <property type="evidence" value="ECO:0007669"/>
    <property type="project" value="TreeGrafter"/>
</dbReference>
<dbReference type="VEuPathDB" id="MicrosporidiaDB:A0H76_307"/>
<organism evidence="4 5">
    <name type="scientific">Hepatospora eriocheir</name>
    <dbReference type="NCBI Taxonomy" id="1081669"/>
    <lineage>
        <taxon>Eukaryota</taxon>
        <taxon>Fungi</taxon>
        <taxon>Fungi incertae sedis</taxon>
        <taxon>Microsporidia</taxon>
        <taxon>Hepatosporidae</taxon>
        <taxon>Hepatospora</taxon>
    </lineage>
</organism>